<dbReference type="Gene3D" id="3.40.50.2000">
    <property type="entry name" value="Glycogen Phosphorylase B"/>
    <property type="match status" value="1"/>
</dbReference>
<name>A0A3B0C0Z0_9ACTN</name>
<dbReference type="RefSeq" id="WP_120753222.1">
    <property type="nucleotide sequence ID" value="NZ_JBFADQ010000026.1"/>
</dbReference>
<evidence type="ECO:0000313" key="2">
    <source>
        <dbReference type="EMBL" id="RKN77607.1"/>
    </source>
</evidence>
<dbReference type="OrthoDB" id="4190637at2"/>
<accession>A0A3B0C0Z0</accession>
<sequence>MRRVPDVRPPGPRTAADLPEPAAHPRPVTVALAGVEFGWGSSGKLSAVLSALRERAQPPLRRAQPPLRFVGLASGLGRPLLAEHTVDCWYDLPESAAERRAAVGRIVQSHGVRAAVVVLDGAVASELEAAGVPTVFVDSLPFMWTDGDRGALPLDATVYCAQKYPGVSLEREHEGVLASVSSLRWVEAVIGTPPGSCLDPRPPALRPLAPGHPDRRTPDPSESRTGGRPWRKALISLGGLRAPSLPDWTAYPRAVVPAVLDALADHGVQEAHLAGNLPDGVLAGLVARSPAGLRVTAGPLPHSAFLTELTRCDVLLTSPGLTTLLEADRLKVPTVCLPPQNLSQIFNGRYHSRAVGTDVRVTWPESIFGEEEALGLRAKGEDHALELIYGGIGHAAVRADAVQAVQADAAPPATDLRSAVLAAVRRAAQGAEWGALAAAVGTGGAAQVADALLATVRQAQPSTA</sequence>
<dbReference type="NCBIfam" id="TIGR04467">
    <property type="entry name" value="CGA_synthase"/>
    <property type="match status" value="1"/>
</dbReference>
<proteinExistence type="predicted"/>
<dbReference type="EMBL" id="RBAM01000001">
    <property type="protein sequence ID" value="RKN77607.1"/>
    <property type="molecule type" value="Genomic_DNA"/>
</dbReference>
<gene>
    <name evidence="2" type="ORF">D7231_02580</name>
</gene>
<feature type="region of interest" description="Disordered" evidence="1">
    <location>
        <begin position="1"/>
        <end position="23"/>
    </location>
</feature>
<organism evidence="2 3">
    <name type="scientific">Streptomyces klenkii</name>
    <dbReference type="NCBI Taxonomy" id="1420899"/>
    <lineage>
        <taxon>Bacteria</taxon>
        <taxon>Bacillati</taxon>
        <taxon>Actinomycetota</taxon>
        <taxon>Actinomycetes</taxon>
        <taxon>Kitasatosporales</taxon>
        <taxon>Streptomycetaceae</taxon>
        <taxon>Streptomyces</taxon>
    </lineage>
</organism>
<evidence type="ECO:0000256" key="1">
    <source>
        <dbReference type="SAM" id="MobiDB-lite"/>
    </source>
</evidence>
<keyword evidence="3" id="KW-1185">Reference proteome</keyword>
<dbReference type="InterPro" id="IPR031016">
    <property type="entry name" value="CGA_synthase"/>
</dbReference>
<feature type="region of interest" description="Disordered" evidence="1">
    <location>
        <begin position="196"/>
        <end position="229"/>
    </location>
</feature>
<comment type="caution">
    <text evidence="2">The sequence shown here is derived from an EMBL/GenBank/DDBJ whole genome shotgun (WGS) entry which is preliminary data.</text>
</comment>
<dbReference type="Proteomes" id="UP000270343">
    <property type="component" value="Unassembled WGS sequence"/>
</dbReference>
<feature type="compositionally biased region" description="Basic and acidic residues" evidence="1">
    <location>
        <begin position="212"/>
        <end position="222"/>
    </location>
</feature>
<dbReference type="SUPFAM" id="SSF53756">
    <property type="entry name" value="UDP-Glycosyltransferase/glycogen phosphorylase"/>
    <property type="match status" value="1"/>
</dbReference>
<reference evidence="2 3" key="1">
    <citation type="journal article" date="2015" name="Antonie Van Leeuwenhoek">
        <title>Streptomyces klenkii sp. nov., isolated from deep marine sediment.</title>
        <authorList>
            <person name="Veyisoglu A."/>
            <person name="Sahin N."/>
        </authorList>
    </citation>
    <scope>NUCLEOTIDE SEQUENCE [LARGE SCALE GENOMIC DNA]</scope>
    <source>
        <strain evidence="2 3">KCTC 29202</strain>
    </source>
</reference>
<evidence type="ECO:0000313" key="3">
    <source>
        <dbReference type="Proteomes" id="UP000270343"/>
    </source>
</evidence>
<protein>
    <submittedName>
        <fullName evidence="2">Hydroxymethylcytosylglucuronate/cytosylglucurona te synthase</fullName>
    </submittedName>
</protein>
<dbReference type="AlphaFoldDB" id="A0A3B0C0Z0"/>